<proteinExistence type="inferred from homology"/>
<evidence type="ECO:0000256" key="6">
    <source>
        <dbReference type="ARBA" id="ARBA00022777"/>
    </source>
</evidence>
<evidence type="ECO:0000256" key="3">
    <source>
        <dbReference type="ARBA" id="ARBA00012054"/>
    </source>
</evidence>
<evidence type="ECO:0000256" key="9">
    <source>
        <dbReference type="RuleBase" id="RU363066"/>
    </source>
</evidence>
<dbReference type="NCBIfam" id="TIGR01313">
    <property type="entry name" value="therm_gnt_kin"/>
    <property type="match status" value="1"/>
</dbReference>
<dbReference type="GO" id="GO:0005524">
    <property type="term" value="F:ATP binding"/>
    <property type="evidence" value="ECO:0007669"/>
    <property type="project" value="UniProtKB-KW"/>
</dbReference>
<sequence length="191" mass="20497">MRAGNPNDVLVVMGVCGAGKSAVAGRLAACLRGGLIEADDFHTDEARARMSRGEPLDDALRLPWLDRIGEATLARLRQGGPVVVACSALRRLYRDRLRGFVPSALFIHLNGDRELIAQRLDRREGHFVGRSLLDSQIEALEPLAQDEAGMVLDVAVPLDTLVGTVLRELGNAETPSLNSGPVGDDVAGRQN</sequence>
<evidence type="ECO:0000313" key="11">
    <source>
        <dbReference type="Proteomes" id="UP000509367"/>
    </source>
</evidence>
<comment type="pathway">
    <text evidence="1">Carbohydrate acid metabolism.</text>
</comment>
<dbReference type="EC" id="2.7.1.12" evidence="3 9"/>
<keyword evidence="7 9" id="KW-0067">ATP-binding</keyword>
<dbReference type="GO" id="GO:0046316">
    <property type="term" value="F:gluconokinase activity"/>
    <property type="evidence" value="ECO:0007669"/>
    <property type="project" value="UniProtKB-EC"/>
</dbReference>
<name>A0A6N1V9W4_9HYPH</name>
<comment type="similarity">
    <text evidence="2 9">Belongs to the gluconokinase GntK/GntV family.</text>
</comment>
<dbReference type="EMBL" id="CP054836">
    <property type="protein sequence ID" value="QKV17518.1"/>
    <property type="molecule type" value="Genomic_DNA"/>
</dbReference>
<dbReference type="GO" id="GO:0005737">
    <property type="term" value="C:cytoplasm"/>
    <property type="evidence" value="ECO:0007669"/>
    <property type="project" value="TreeGrafter"/>
</dbReference>
<keyword evidence="6 9" id="KW-0418">Kinase</keyword>
<keyword evidence="5 9" id="KW-0547">Nucleotide-binding</keyword>
<dbReference type="InterPro" id="IPR027417">
    <property type="entry name" value="P-loop_NTPase"/>
</dbReference>
<dbReference type="Pfam" id="PF13671">
    <property type="entry name" value="AAA_33"/>
    <property type="match status" value="1"/>
</dbReference>
<evidence type="ECO:0000256" key="7">
    <source>
        <dbReference type="ARBA" id="ARBA00022840"/>
    </source>
</evidence>
<organism evidence="10 11">
    <name type="scientific">Oricola thermophila</name>
    <dbReference type="NCBI Taxonomy" id="2742145"/>
    <lineage>
        <taxon>Bacteria</taxon>
        <taxon>Pseudomonadati</taxon>
        <taxon>Pseudomonadota</taxon>
        <taxon>Alphaproteobacteria</taxon>
        <taxon>Hyphomicrobiales</taxon>
        <taxon>Ahrensiaceae</taxon>
        <taxon>Oricola</taxon>
    </lineage>
</organism>
<dbReference type="InterPro" id="IPR006001">
    <property type="entry name" value="Therm_gnt_kin"/>
</dbReference>
<dbReference type="KEGG" id="orm:HTY61_03040"/>
<dbReference type="PANTHER" id="PTHR43442">
    <property type="entry name" value="GLUCONOKINASE-RELATED"/>
    <property type="match status" value="1"/>
</dbReference>
<gene>
    <name evidence="10" type="ORF">HTY61_03040</name>
</gene>
<evidence type="ECO:0000313" key="10">
    <source>
        <dbReference type="EMBL" id="QKV17518.1"/>
    </source>
</evidence>
<dbReference type="Gene3D" id="3.40.50.300">
    <property type="entry name" value="P-loop containing nucleotide triphosphate hydrolases"/>
    <property type="match status" value="1"/>
</dbReference>
<dbReference type="RefSeq" id="WP_175275415.1">
    <property type="nucleotide sequence ID" value="NZ_CP054836.1"/>
</dbReference>
<keyword evidence="4 9" id="KW-0808">Transferase</keyword>
<dbReference type="AlphaFoldDB" id="A0A6N1V9W4"/>
<dbReference type="PANTHER" id="PTHR43442:SF3">
    <property type="entry name" value="GLUCONOKINASE-RELATED"/>
    <property type="match status" value="1"/>
</dbReference>
<evidence type="ECO:0000256" key="5">
    <source>
        <dbReference type="ARBA" id="ARBA00022741"/>
    </source>
</evidence>
<reference evidence="10 11" key="1">
    <citation type="submission" date="2020-06" db="EMBL/GenBank/DDBJ databases">
        <title>Oricola thermophila sp. nov. isolated from a tidal sediments.</title>
        <authorList>
            <person name="Kwon K.K."/>
            <person name="Yang S.-H."/>
            <person name="Park M.-J."/>
        </authorList>
    </citation>
    <scope>NUCLEOTIDE SEQUENCE [LARGE SCALE GENOMIC DNA]</scope>
    <source>
        <strain evidence="10 11">MEBiC13590</strain>
    </source>
</reference>
<protein>
    <recommendedName>
        <fullName evidence="3 9">Gluconokinase</fullName>
        <ecNumber evidence="3 9">2.7.1.12</ecNumber>
    </recommendedName>
</protein>
<dbReference type="SUPFAM" id="SSF52540">
    <property type="entry name" value="P-loop containing nucleoside triphosphate hydrolases"/>
    <property type="match status" value="1"/>
</dbReference>
<dbReference type="GO" id="GO:0005975">
    <property type="term" value="P:carbohydrate metabolic process"/>
    <property type="evidence" value="ECO:0007669"/>
    <property type="project" value="InterPro"/>
</dbReference>
<evidence type="ECO:0000256" key="2">
    <source>
        <dbReference type="ARBA" id="ARBA00008420"/>
    </source>
</evidence>
<keyword evidence="11" id="KW-1185">Reference proteome</keyword>
<comment type="catalytic activity">
    <reaction evidence="8 9">
        <text>D-gluconate + ATP = 6-phospho-D-gluconate + ADP + H(+)</text>
        <dbReference type="Rhea" id="RHEA:19433"/>
        <dbReference type="ChEBI" id="CHEBI:15378"/>
        <dbReference type="ChEBI" id="CHEBI:18391"/>
        <dbReference type="ChEBI" id="CHEBI:30616"/>
        <dbReference type="ChEBI" id="CHEBI:58759"/>
        <dbReference type="ChEBI" id="CHEBI:456216"/>
        <dbReference type="EC" id="2.7.1.12"/>
    </reaction>
</comment>
<dbReference type="CDD" id="cd02021">
    <property type="entry name" value="GntK"/>
    <property type="match status" value="1"/>
</dbReference>
<dbReference type="Proteomes" id="UP000509367">
    <property type="component" value="Chromosome"/>
</dbReference>
<evidence type="ECO:0000256" key="8">
    <source>
        <dbReference type="ARBA" id="ARBA00048090"/>
    </source>
</evidence>
<evidence type="ECO:0000256" key="1">
    <source>
        <dbReference type="ARBA" id="ARBA00004761"/>
    </source>
</evidence>
<accession>A0A6N1V9W4</accession>
<evidence type="ECO:0000256" key="4">
    <source>
        <dbReference type="ARBA" id="ARBA00022679"/>
    </source>
</evidence>